<keyword evidence="11" id="KW-1185">Reference proteome</keyword>
<evidence type="ECO:0000256" key="8">
    <source>
        <dbReference type="ARBA" id="ARBA00037948"/>
    </source>
</evidence>
<name>A0A6P8ZI32_THRPL</name>
<keyword evidence="2" id="KW-0479">Metal-binding</keyword>
<keyword evidence="7" id="KW-0539">Nucleus</keyword>
<proteinExistence type="inferred from homology"/>
<dbReference type="Proteomes" id="UP000515158">
    <property type="component" value="Unplaced"/>
</dbReference>
<evidence type="ECO:0000256" key="5">
    <source>
        <dbReference type="ARBA" id="ARBA00022833"/>
    </source>
</evidence>
<dbReference type="SMART" id="SM00355">
    <property type="entry name" value="ZnF_C2H2"/>
    <property type="match status" value="4"/>
</dbReference>
<dbReference type="PANTHER" id="PTHR24388">
    <property type="entry name" value="ZINC FINGER PROTEIN"/>
    <property type="match status" value="1"/>
</dbReference>
<evidence type="ECO:0000256" key="1">
    <source>
        <dbReference type="ARBA" id="ARBA00004123"/>
    </source>
</evidence>
<evidence type="ECO:0000256" key="6">
    <source>
        <dbReference type="ARBA" id="ARBA00023125"/>
    </source>
</evidence>
<evidence type="ECO:0000256" key="2">
    <source>
        <dbReference type="ARBA" id="ARBA00022723"/>
    </source>
</evidence>
<protein>
    <submittedName>
        <fullName evidence="12">Uncharacterized protein LOC117640489</fullName>
    </submittedName>
</protein>
<dbReference type="InParanoid" id="A0A6P8ZI32"/>
<comment type="subcellular location">
    <subcellularLocation>
        <location evidence="1">Nucleus</location>
    </subcellularLocation>
</comment>
<dbReference type="InterPro" id="IPR050527">
    <property type="entry name" value="Snail/Krueppel_Znf"/>
</dbReference>
<evidence type="ECO:0000256" key="4">
    <source>
        <dbReference type="ARBA" id="ARBA00022771"/>
    </source>
</evidence>
<accession>A0A6P8ZI32</accession>
<dbReference type="GO" id="GO:0005634">
    <property type="term" value="C:nucleus"/>
    <property type="evidence" value="ECO:0007669"/>
    <property type="project" value="UniProtKB-SubCell"/>
</dbReference>
<keyword evidence="3" id="KW-0677">Repeat</keyword>
<evidence type="ECO:0000256" key="9">
    <source>
        <dbReference type="PROSITE-ProRule" id="PRU00042"/>
    </source>
</evidence>
<dbReference type="AlphaFoldDB" id="A0A6P8ZI32"/>
<keyword evidence="4 9" id="KW-0863">Zinc-finger</keyword>
<dbReference type="PROSITE" id="PS50157">
    <property type="entry name" value="ZINC_FINGER_C2H2_2"/>
    <property type="match status" value="1"/>
</dbReference>
<sequence length="870" mass="99643">MDEFHCKFCMDKFSQLKQYLCHLKHHRHVSETFPCALMTCSEVLPSEGSLRNHLLRRHNIRVTLLRERAAYNALDAQGKIACNVPSCVQEFDSFSKLMSHLRDHIIGGYAVKCPSCNKRYSVFGSLKGHVFRSHQWKLPSAISECDPYGTDDTDSTFVNFDEETQDVCASEANLSRPNHEMWLRAMAEFYMTLEFKYLVPARTVQAISCEMHSVHRNGMSTVLAIMDNESLSNEEKYAKMREVIAKFESGFSDLRSSHTRNLYFKRNFMYVAPTKVGKIFHYVPILKTLQMMVATPCLQIDLCSPTSSGRDIYTDFYDGLLYKTNLFFRENRKAFSVILYQDGFEISCPIGPAKKKYKMIGIYLSLGNIPSHIRTHTDAIQLVGLCLESNFDHEKVYGPIVADLKKLEEVGVEIPGHGMVKGSLIYVSGDNLGSHGLGGFNESFSKSRYFCRYCLVPRASFHAEEGHLASFPERTRENYNACIGKRGIEGRKGIKFESKFNELQNFHVCDPGLPPCLGHDLMEGVAAHDVCLFFKYFVDIKKWFSYDDVAAIMSAFPYSAADRRDKPLPLKEKHTKVHGGMWQVYNFVRLVPLMIHHLIQDKADPVWKLFLLIGEILDIVCAPTIHKSYVGHLQVLIVEYLDMRRHAFPLVPLRPKHHYFTHYCLMILLFGSLGKVWTLRYESKHQFFNRAIRASKNFINVTFSCAERHELFQAYVRAGGGLRCALKAVKTSPFVGDMYCNEIRGAVQKVCNGELTQCLKYEIKGTVYSKGMILALSQLAYQVDVSMGRIVFILEDNEGKIYFLVEVLQSEYNQNVRMHEIGNLIEYNCIAYDNLASPFPMHAYNYKMKLFVKLKYALVSEPMSFENDVA</sequence>
<evidence type="ECO:0000259" key="10">
    <source>
        <dbReference type="PROSITE" id="PS50157"/>
    </source>
</evidence>
<keyword evidence="5" id="KW-0862">Zinc</keyword>
<dbReference type="GO" id="GO:0008270">
    <property type="term" value="F:zinc ion binding"/>
    <property type="evidence" value="ECO:0007669"/>
    <property type="project" value="UniProtKB-KW"/>
</dbReference>
<dbReference type="PANTHER" id="PTHR24388:SF54">
    <property type="entry name" value="PROTEIN ESCARGOT"/>
    <property type="match status" value="1"/>
</dbReference>
<evidence type="ECO:0000313" key="12">
    <source>
        <dbReference type="RefSeq" id="XP_034232899.1"/>
    </source>
</evidence>
<dbReference type="OrthoDB" id="7699017at2759"/>
<dbReference type="GeneID" id="117640489"/>
<dbReference type="PROSITE" id="PS00028">
    <property type="entry name" value="ZINC_FINGER_C2H2_1"/>
    <property type="match status" value="4"/>
</dbReference>
<dbReference type="KEGG" id="tpal:117640489"/>
<dbReference type="GO" id="GO:0000981">
    <property type="term" value="F:DNA-binding transcription factor activity, RNA polymerase II-specific"/>
    <property type="evidence" value="ECO:0007669"/>
    <property type="project" value="TreeGrafter"/>
</dbReference>
<comment type="similarity">
    <text evidence="8">Belongs to the snail C2H2-type zinc-finger protein family.</text>
</comment>
<dbReference type="Gene3D" id="3.30.160.60">
    <property type="entry name" value="Classic Zinc Finger"/>
    <property type="match status" value="2"/>
</dbReference>
<evidence type="ECO:0000256" key="3">
    <source>
        <dbReference type="ARBA" id="ARBA00022737"/>
    </source>
</evidence>
<evidence type="ECO:0000313" key="11">
    <source>
        <dbReference type="Proteomes" id="UP000515158"/>
    </source>
</evidence>
<reference evidence="12" key="1">
    <citation type="submission" date="2025-08" db="UniProtKB">
        <authorList>
            <consortium name="RefSeq"/>
        </authorList>
    </citation>
    <scope>IDENTIFICATION</scope>
    <source>
        <tissue evidence="12">Total insect</tissue>
    </source>
</reference>
<dbReference type="RefSeq" id="XP_034232899.1">
    <property type="nucleotide sequence ID" value="XM_034377008.1"/>
</dbReference>
<dbReference type="GO" id="GO:0000978">
    <property type="term" value="F:RNA polymerase II cis-regulatory region sequence-specific DNA binding"/>
    <property type="evidence" value="ECO:0007669"/>
    <property type="project" value="TreeGrafter"/>
</dbReference>
<feature type="domain" description="C2H2-type" evidence="10">
    <location>
        <begin position="111"/>
        <end position="139"/>
    </location>
</feature>
<keyword evidence="6" id="KW-0238">DNA-binding</keyword>
<gene>
    <name evidence="12" type="primary">LOC117640489</name>
</gene>
<dbReference type="InterPro" id="IPR013087">
    <property type="entry name" value="Znf_C2H2_type"/>
</dbReference>
<organism evidence="12">
    <name type="scientific">Thrips palmi</name>
    <name type="common">Melon thrips</name>
    <dbReference type="NCBI Taxonomy" id="161013"/>
    <lineage>
        <taxon>Eukaryota</taxon>
        <taxon>Metazoa</taxon>
        <taxon>Ecdysozoa</taxon>
        <taxon>Arthropoda</taxon>
        <taxon>Hexapoda</taxon>
        <taxon>Insecta</taxon>
        <taxon>Pterygota</taxon>
        <taxon>Neoptera</taxon>
        <taxon>Paraneoptera</taxon>
        <taxon>Thysanoptera</taxon>
        <taxon>Terebrantia</taxon>
        <taxon>Thripoidea</taxon>
        <taxon>Thripidae</taxon>
        <taxon>Thrips</taxon>
    </lineage>
</organism>
<evidence type="ECO:0000256" key="7">
    <source>
        <dbReference type="ARBA" id="ARBA00023242"/>
    </source>
</evidence>